<accession>A0A2S1ER28</accession>
<organism evidence="1 2">
    <name type="scientific">Limosilactobacillus reuteri</name>
    <name type="common">Lactobacillus reuteri</name>
    <dbReference type="NCBI Taxonomy" id="1598"/>
    <lineage>
        <taxon>Bacteria</taxon>
        <taxon>Bacillati</taxon>
        <taxon>Bacillota</taxon>
        <taxon>Bacilli</taxon>
        <taxon>Lactobacillales</taxon>
        <taxon>Lactobacillaceae</taxon>
        <taxon>Limosilactobacillus</taxon>
    </lineage>
</organism>
<reference evidence="1 2" key="1">
    <citation type="submission" date="2018-03" db="EMBL/GenBank/DDBJ databases">
        <title>Complete Genome Sequence of the Chinese traditional Highland Barley wine Isolate Lactobacillus reuteri WHH1689.</title>
        <authorList>
            <person name="Chen S."/>
            <person name="Chen L."/>
            <person name="Chen L."/>
            <person name="Li Y."/>
        </authorList>
    </citation>
    <scope>NUCLEOTIDE SEQUENCE [LARGE SCALE GENOMIC DNA]</scope>
    <source>
        <strain evidence="1 2">WHH1689</strain>
    </source>
</reference>
<dbReference type="Gene3D" id="1.10.287.1080">
    <property type="entry name" value="MazG-like"/>
    <property type="match status" value="1"/>
</dbReference>
<evidence type="ECO:0000313" key="1">
    <source>
        <dbReference type="EMBL" id="AWD62428.1"/>
    </source>
</evidence>
<protein>
    <recommendedName>
        <fullName evidence="3">MazG-like protein</fullName>
    </recommendedName>
</protein>
<evidence type="ECO:0008006" key="3">
    <source>
        <dbReference type="Google" id="ProtNLM"/>
    </source>
</evidence>
<dbReference type="AlphaFoldDB" id="A0A2S1ER28"/>
<proteinExistence type="predicted"/>
<dbReference type="Proteomes" id="UP000244369">
    <property type="component" value="Chromosome"/>
</dbReference>
<evidence type="ECO:0000313" key="2">
    <source>
        <dbReference type="Proteomes" id="UP000244369"/>
    </source>
</evidence>
<name>A0A2S1ER28_LIMRT</name>
<dbReference type="EMBL" id="CP027805">
    <property type="protein sequence ID" value="AWD62428.1"/>
    <property type="molecule type" value="Genomic_DNA"/>
</dbReference>
<sequence>MQLNELVTRSKFIRQAYHTLEKKHHGSEWIINEDLLALSNDIGNLDRLVMTKEGRYYDQLSEKLAENIWWLIELSQRLNIDIETELEKFLAKKEQQLSIDLEKNNDKK</sequence>
<gene>
    <name evidence="1" type="ORF">LWHH1689_1111</name>
</gene>